<dbReference type="GO" id="GO:0016891">
    <property type="term" value="F:RNA endonuclease activity producing 5'-phosphomonoesters, hydrolytic mechanism"/>
    <property type="evidence" value="ECO:0007669"/>
    <property type="project" value="TreeGrafter"/>
</dbReference>
<dbReference type="Gene3D" id="3.30.2170.10">
    <property type="entry name" value="archaeoglobus fulgidus dsm 4304 superfamily"/>
    <property type="match status" value="1"/>
</dbReference>
<comment type="similarity">
    <text evidence="6">Belongs to the endonuclease V family.</text>
</comment>
<protein>
    <recommendedName>
        <fullName evidence="6">Endonuclease V</fullName>
        <ecNumber evidence="6">3.1.21.7</ecNumber>
    </recommendedName>
    <alternativeName>
        <fullName evidence="6">Deoxyinosine 3'endonuclease</fullName>
    </alternativeName>
    <alternativeName>
        <fullName evidence="6">Deoxyribonuclease V</fullName>
        <shortName evidence="6">DNase V</shortName>
    </alternativeName>
</protein>
<evidence type="ECO:0000313" key="7">
    <source>
        <dbReference type="EMBL" id="TKK68527.1"/>
    </source>
</evidence>
<dbReference type="CDD" id="cd06559">
    <property type="entry name" value="Endonuclease_V"/>
    <property type="match status" value="1"/>
</dbReference>
<evidence type="ECO:0000256" key="6">
    <source>
        <dbReference type="HAMAP-Rule" id="MF_00801"/>
    </source>
</evidence>
<feature type="binding site" evidence="6">
    <location>
        <position position="108"/>
    </location>
    <ligand>
        <name>Mg(2+)</name>
        <dbReference type="ChEBI" id="CHEBI:18420"/>
    </ligand>
</feature>
<comment type="cofactor">
    <cofactor evidence="6">
        <name>Mg(2+)</name>
        <dbReference type="ChEBI" id="CHEBI:18420"/>
    </cofactor>
</comment>
<name>A0A4U3L4N3_9BACT</name>
<feature type="binding site" evidence="6">
    <location>
        <position position="40"/>
    </location>
    <ligand>
        <name>Mg(2+)</name>
        <dbReference type="ChEBI" id="CHEBI:18420"/>
    </ligand>
</feature>
<dbReference type="AlphaFoldDB" id="A0A4U3L4N3"/>
<dbReference type="NCBIfam" id="NF008629">
    <property type="entry name" value="PRK11617.1"/>
    <property type="match status" value="1"/>
</dbReference>
<evidence type="ECO:0000256" key="5">
    <source>
        <dbReference type="ARBA" id="ARBA00022801"/>
    </source>
</evidence>
<comment type="function">
    <text evidence="6">DNA repair enzyme involved in the repair of deaminated bases. Selectively cleaves double-stranded DNA at the second phosphodiester bond 3' to a deoxyinosine leaving behind the intact lesion on the nicked DNA.</text>
</comment>
<dbReference type="GO" id="GO:0000287">
    <property type="term" value="F:magnesium ion binding"/>
    <property type="evidence" value="ECO:0007669"/>
    <property type="project" value="UniProtKB-UniRule"/>
</dbReference>
<comment type="caution">
    <text evidence="7">The sequence shown here is derived from an EMBL/GenBank/DDBJ whole genome shotgun (WGS) entry which is preliminary data.</text>
</comment>
<dbReference type="GO" id="GO:0043737">
    <property type="term" value="F:deoxyribonuclease V activity"/>
    <property type="evidence" value="ECO:0007669"/>
    <property type="project" value="UniProtKB-UniRule"/>
</dbReference>
<evidence type="ECO:0000256" key="1">
    <source>
        <dbReference type="ARBA" id="ARBA00004496"/>
    </source>
</evidence>
<organism evidence="7 8">
    <name type="scientific">Ilyomonas limi</name>
    <dbReference type="NCBI Taxonomy" id="2575867"/>
    <lineage>
        <taxon>Bacteria</taxon>
        <taxon>Pseudomonadati</taxon>
        <taxon>Bacteroidota</taxon>
        <taxon>Chitinophagia</taxon>
        <taxon>Chitinophagales</taxon>
        <taxon>Chitinophagaceae</taxon>
        <taxon>Ilyomonas</taxon>
    </lineage>
</organism>
<keyword evidence="6" id="KW-0460">Magnesium</keyword>
<keyword evidence="2 6" id="KW-0963">Cytoplasm</keyword>
<dbReference type="PANTHER" id="PTHR28511">
    <property type="entry name" value="ENDONUCLEASE V"/>
    <property type="match status" value="1"/>
</dbReference>
<keyword evidence="5 6" id="KW-0378">Hydrolase</keyword>
<dbReference type="InterPro" id="IPR007581">
    <property type="entry name" value="Endonuclease-V"/>
</dbReference>
<dbReference type="EC" id="3.1.21.7" evidence="6"/>
<sequence>MPLDYNHLTPSEAVAIQKELRQQLDLSPLQKEITTIGGADISFNKYSTTVYAGIVVLQFPSLQVVETKAVVDITEFPYIPGLLAFREVPALSKAWEALTTKPDVLVLDGHGIAHPRRMGIATHFGLVMQTPTIGCAKSVLAGKYTDPHKEPGSYTDLIHHNEVIAKVLRTKRNVKPVFVSPGNLISMQQSLDIILQCVRKYRIPEPTRFAHNFVNEERRKYMSEVGK</sequence>
<dbReference type="EMBL" id="SZQL01000007">
    <property type="protein sequence ID" value="TKK68527.1"/>
    <property type="molecule type" value="Genomic_DNA"/>
</dbReference>
<proteinExistence type="inferred from homology"/>
<dbReference type="Proteomes" id="UP000305848">
    <property type="component" value="Unassembled WGS sequence"/>
</dbReference>
<feature type="site" description="Interaction with target DNA" evidence="6">
    <location>
        <position position="78"/>
    </location>
</feature>
<evidence type="ECO:0000256" key="2">
    <source>
        <dbReference type="ARBA" id="ARBA00022490"/>
    </source>
</evidence>
<keyword evidence="6" id="KW-0227">DNA damage</keyword>
<accession>A0A4U3L4N3</accession>
<evidence type="ECO:0000256" key="3">
    <source>
        <dbReference type="ARBA" id="ARBA00022722"/>
    </source>
</evidence>
<dbReference type="HAMAP" id="MF_00801">
    <property type="entry name" value="Endonuclease_5"/>
    <property type="match status" value="1"/>
</dbReference>
<dbReference type="GO" id="GO:0005737">
    <property type="term" value="C:cytoplasm"/>
    <property type="evidence" value="ECO:0007669"/>
    <property type="project" value="UniProtKB-SubCell"/>
</dbReference>
<dbReference type="PANTHER" id="PTHR28511:SF1">
    <property type="entry name" value="ENDONUCLEASE V"/>
    <property type="match status" value="1"/>
</dbReference>
<evidence type="ECO:0000313" key="8">
    <source>
        <dbReference type="Proteomes" id="UP000305848"/>
    </source>
</evidence>
<keyword evidence="6" id="KW-0479">Metal-binding</keyword>
<comment type="subcellular location">
    <subcellularLocation>
        <location evidence="1 6">Cytoplasm</location>
    </subcellularLocation>
</comment>
<dbReference type="OrthoDB" id="9790916at2"/>
<keyword evidence="3 6" id="KW-0540">Nuclease</keyword>
<dbReference type="Pfam" id="PF04493">
    <property type="entry name" value="Endonuclease_5"/>
    <property type="match status" value="1"/>
</dbReference>
<comment type="catalytic activity">
    <reaction evidence="6">
        <text>Endonucleolytic cleavage at apurinic or apyrimidinic sites to products with a 5'-phosphate.</text>
        <dbReference type="EC" id="3.1.21.7"/>
    </reaction>
</comment>
<gene>
    <name evidence="6" type="primary">nfi</name>
    <name evidence="7" type="ORF">FC093_10415</name>
</gene>
<dbReference type="GO" id="GO:0006281">
    <property type="term" value="P:DNA repair"/>
    <property type="evidence" value="ECO:0007669"/>
    <property type="project" value="UniProtKB-UniRule"/>
</dbReference>
<dbReference type="GO" id="GO:0003727">
    <property type="term" value="F:single-stranded RNA binding"/>
    <property type="evidence" value="ECO:0007669"/>
    <property type="project" value="TreeGrafter"/>
</dbReference>
<keyword evidence="4 6" id="KW-0255">Endonuclease</keyword>
<reference evidence="7 8" key="1">
    <citation type="submission" date="2019-05" db="EMBL/GenBank/DDBJ databases">
        <title>Panacibacter sp. strain 17mud1-8 Genome sequencing and assembly.</title>
        <authorList>
            <person name="Chhetri G."/>
        </authorList>
    </citation>
    <scope>NUCLEOTIDE SEQUENCE [LARGE SCALE GENOMIC DNA]</scope>
    <source>
        <strain evidence="7 8">17mud1-8</strain>
    </source>
</reference>
<keyword evidence="6" id="KW-0234">DNA repair</keyword>
<evidence type="ECO:0000256" key="4">
    <source>
        <dbReference type="ARBA" id="ARBA00022759"/>
    </source>
</evidence>
<keyword evidence="8" id="KW-1185">Reference proteome</keyword>
<dbReference type="RefSeq" id="WP_137261715.1">
    <property type="nucleotide sequence ID" value="NZ_SZQL01000007.1"/>
</dbReference>